<keyword evidence="3" id="KW-1185">Reference proteome</keyword>
<evidence type="ECO:0000313" key="3">
    <source>
        <dbReference type="Proteomes" id="UP000887572"/>
    </source>
</evidence>
<proteinExistence type="predicted"/>
<dbReference type="WBParaSite" id="Gr19_v10_g7036.t1">
    <property type="protein sequence ID" value="Gr19_v10_g7036.t1"/>
    <property type="gene ID" value="Gr19_v10_g7036"/>
</dbReference>
<accession>A0A914I5C4</accession>
<dbReference type="Proteomes" id="UP000887572">
    <property type="component" value="Unplaced"/>
</dbReference>
<dbReference type="AlphaFoldDB" id="A0A914I5C4"/>
<name>A0A914I5C4_GLORO</name>
<feature type="region of interest" description="Disordered" evidence="1">
    <location>
        <begin position="89"/>
        <end position="131"/>
    </location>
</feature>
<feature type="chain" id="PRO_5037574607" evidence="2">
    <location>
        <begin position="23"/>
        <end position="487"/>
    </location>
</feature>
<evidence type="ECO:0000256" key="1">
    <source>
        <dbReference type="SAM" id="MobiDB-lite"/>
    </source>
</evidence>
<keyword evidence="2" id="KW-0732">Signal</keyword>
<organism evidence="3 4">
    <name type="scientific">Globodera rostochiensis</name>
    <name type="common">Golden nematode worm</name>
    <name type="synonym">Heterodera rostochiensis</name>
    <dbReference type="NCBI Taxonomy" id="31243"/>
    <lineage>
        <taxon>Eukaryota</taxon>
        <taxon>Metazoa</taxon>
        <taxon>Ecdysozoa</taxon>
        <taxon>Nematoda</taxon>
        <taxon>Chromadorea</taxon>
        <taxon>Rhabditida</taxon>
        <taxon>Tylenchina</taxon>
        <taxon>Tylenchomorpha</taxon>
        <taxon>Tylenchoidea</taxon>
        <taxon>Heteroderidae</taxon>
        <taxon>Heteroderinae</taxon>
        <taxon>Globodera</taxon>
    </lineage>
</organism>
<evidence type="ECO:0000313" key="4">
    <source>
        <dbReference type="WBParaSite" id="Gr19_v10_g7036.t1"/>
    </source>
</evidence>
<evidence type="ECO:0000256" key="2">
    <source>
        <dbReference type="SAM" id="SignalP"/>
    </source>
</evidence>
<reference evidence="4" key="1">
    <citation type="submission" date="2022-11" db="UniProtKB">
        <authorList>
            <consortium name="WormBaseParasite"/>
        </authorList>
    </citation>
    <scope>IDENTIFICATION</scope>
</reference>
<protein>
    <submittedName>
        <fullName evidence="4">Uncharacterized protein</fullName>
    </submittedName>
</protein>
<sequence length="487" mass="53111">MPNLSSCHLLAFCIFLSNFAVALLEVKGIKSSNGRWTIAGGSNAGTERQHSLGKLEQRWGQTHPFQQVQAQQEHLNRTATAAGQTVTMAPRGDDRMSTAGDGCSPKAGAQKAPEAEEEHDEFDGSNVNGSAGGQLCAMMGRHGENDVNNKQQPNTTTALAMPLPVTVASIPMSTVTTSTVAATTAAAAELAPTTAKWKLNDVLRYLKMPKMSAIVPNPLPERPMDLLGSPSPFAGLSMPSTSDARGEVPFPPAPIDIRQLPGLMLFLNQIPSMLNSFTSRTNKDAELLGEVAKEDPSKNNLFPRQPTAVALGVPNLQHPKHGVVVVDQSENGYDGGEAQMSREKSMRRAKFVLNTAPTRRPRPQFDTERLTIDKLVQRNLFEIEGDKKQTSEEFFQPAQTVREKPSTATTKILGPNKYKVSYDKHTLPSLPRQMPSGDDQLDKSGMRRTKGIQLGQLDQSMLNELLAVSELPELRHKAMMTESRKKD</sequence>
<feature type="signal peptide" evidence="2">
    <location>
        <begin position="1"/>
        <end position="22"/>
    </location>
</feature>